<organism evidence="3 4">
    <name type="scientific">Fluctibacter halophilus</name>
    <dbReference type="NCBI Taxonomy" id="226011"/>
    <lineage>
        <taxon>Bacteria</taxon>
        <taxon>Pseudomonadati</taxon>
        <taxon>Pseudomonadota</taxon>
        <taxon>Gammaproteobacteria</taxon>
        <taxon>Alteromonadales</taxon>
        <taxon>Alteromonadaceae</taxon>
        <taxon>Fluctibacter</taxon>
    </lineage>
</organism>
<dbReference type="RefSeq" id="WP_229162626.1">
    <property type="nucleotide sequence ID" value="NZ_JAJEWP010000007.1"/>
</dbReference>
<name>A0ABS8GCV7_9ALTE</name>
<dbReference type="InterPro" id="IPR050266">
    <property type="entry name" value="AB_hydrolase_sf"/>
</dbReference>
<keyword evidence="4" id="KW-1185">Reference proteome</keyword>
<reference evidence="3 4" key="1">
    <citation type="submission" date="2021-10" db="EMBL/GenBank/DDBJ databases">
        <title>Draft genome of Aestuariibacter halophilus JC2043.</title>
        <authorList>
            <person name="Emsley S.A."/>
            <person name="Pfannmuller K.M."/>
            <person name="Ushijima B."/>
            <person name="Saw J.H."/>
            <person name="Videau P."/>
        </authorList>
    </citation>
    <scope>NUCLEOTIDE SEQUENCE [LARGE SCALE GENOMIC DNA]</scope>
    <source>
        <strain evidence="3 4">JC2043</strain>
    </source>
</reference>
<comment type="caution">
    <text evidence="3">The sequence shown here is derived from an EMBL/GenBank/DDBJ whole genome shotgun (WGS) entry which is preliminary data.</text>
</comment>
<dbReference type="SUPFAM" id="SSF53474">
    <property type="entry name" value="alpha/beta-Hydrolases"/>
    <property type="match status" value="1"/>
</dbReference>
<dbReference type="EMBL" id="JAJEWP010000007">
    <property type="protein sequence ID" value="MCC2618086.1"/>
    <property type="molecule type" value="Genomic_DNA"/>
</dbReference>
<sequence length="341" mass="37085">MLRVLTLSLLLLHGATLARTPDWLAPFVTLYEQQLGQAEPCALSASGQLTVCSPTLLNNSIGPFVLHHGQPQGPVVVLLHGLSDSPFFLRSIAPAIHQQGMTVIVGLLPGHGKHDADADMEDEHLSDRWRTHLSALVGYAKTLGQPVLLGGFSTGGALVTEYTLQHPGEISGLLLFSGALALDDSAESLSHFWGMGWLARLLDGEYQTRGPNPYKYPSVSSYSAIELMEVIDHIRELQSNEVPLNVPIFAAHSLADTTTPYHGVASLLDYNRGDNLTYLVDESVGVCHADLVINPWHLEQMDYNATKVDSTASCKVPRANPEHDDMLNALALFLQRFASTH</sequence>
<proteinExistence type="predicted"/>
<feature type="domain" description="Serine aminopeptidase S33" evidence="2">
    <location>
        <begin position="75"/>
        <end position="199"/>
    </location>
</feature>
<accession>A0ABS8GCV7</accession>
<feature type="chain" id="PRO_5046072918" evidence="1">
    <location>
        <begin position="19"/>
        <end position="341"/>
    </location>
</feature>
<dbReference type="PANTHER" id="PTHR43798:SF33">
    <property type="entry name" value="HYDROLASE, PUTATIVE (AFU_ORTHOLOGUE AFUA_2G14860)-RELATED"/>
    <property type="match status" value="1"/>
</dbReference>
<evidence type="ECO:0000259" key="2">
    <source>
        <dbReference type="Pfam" id="PF12146"/>
    </source>
</evidence>
<evidence type="ECO:0000313" key="3">
    <source>
        <dbReference type="EMBL" id="MCC2618086.1"/>
    </source>
</evidence>
<dbReference type="Gene3D" id="3.40.50.1820">
    <property type="entry name" value="alpha/beta hydrolase"/>
    <property type="match status" value="1"/>
</dbReference>
<dbReference type="Pfam" id="PF12146">
    <property type="entry name" value="Hydrolase_4"/>
    <property type="match status" value="1"/>
</dbReference>
<dbReference type="Proteomes" id="UP001520878">
    <property type="component" value="Unassembled WGS sequence"/>
</dbReference>
<protein>
    <submittedName>
        <fullName evidence="3">Alpha/beta fold hydrolase</fullName>
    </submittedName>
</protein>
<gene>
    <name evidence="3" type="ORF">LJ739_17660</name>
</gene>
<evidence type="ECO:0000313" key="4">
    <source>
        <dbReference type="Proteomes" id="UP001520878"/>
    </source>
</evidence>
<dbReference type="InterPro" id="IPR022742">
    <property type="entry name" value="Hydrolase_4"/>
</dbReference>
<keyword evidence="3" id="KW-0378">Hydrolase</keyword>
<keyword evidence="1" id="KW-0732">Signal</keyword>
<evidence type="ECO:0000256" key="1">
    <source>
        <dbReference type="SAM" id="SignalP"/>
    </source>
</evidence>
<dbReference type="PANTHER" id="PTHR43798">
    <property type="entry name" value="MONOACYLGLYCEROL LIPASE"/>
    <property type="match status" value="1"/>
</dbReference>
<feature type="signal peptide" evidence="1">
    <location>
        <begin position="1"/>
        <end position="18"/>
    </location>
</feature>
<dbReference type="GO" id="GO:0016787">
    <property type="term" value="F:hydrolase activity"/>
    <property type="evidence" value="ECO:0007669"/>
    <property type="project" value="UniProtKB-KW"/>
</dbReference>
<dbReference type="InterPro" id="IPR029058">
    <property type="entry name" value="AB_hydrolase_fold"/>
</dbReference>